<dbReference type="EMBL" id="ON169972">
    <property type="protein sequence ID" value="UPW35900.1"/>
    <property type="molecule type" value="Genomic_DNA"/>
</dbReference>
<protein>
    <submittedName>
        <fullName evidence="1">Uncharacterized protein</fullName>
    </submittedName>
</protein>
<keyword evidence="2" id="KW-1185">Reference proteome</keyword>
<evidence type="ECO:0000313" key="2">
    <source>
        <dbReference type="Proteomes" id="UP000831536"/>
    </source>
</evidence>
<name>A0AAE9KTY6_9CAUD</name>
<reference evidence="1" key="1">
    <citation type="journal article" date="2022" name="J. Appl. Microbiol.">
        <title>Bacteriophage-Antibiotic Combinations Against Multidrug-Resistant Pseudomonas aeruginosa.</title>
        <authorList>
            <person name="Holger D."/>
            <person name="Lev K.L."/>
            <person name="Kebriaei R."/>
            <person name="Morrisette T."/>
            <person name="Shah R."/>
            <person name="Alexander J."/>
            <person name="Lehman S.M."/>
            <person name="Rybak M.J."/>
        </authorList>
    </citation>
    <scope>NUCLEOTIDE SEQUENCE</scope>
</reference>
<organism evidence="1 2">
    <name type="scientific">Pseudomonas phage EM</name>
    <dbReference type="NCBI Taxonomy" id="2936914"/>
    <lineage>
        <taxon>Viruses</taxon>
        <taxon>Duplodnaviria</taxon>
        <taxon>Heunggongvirae</taxon>
        <taxon>Uroviricota</taxon>
        <taxon>Caudoviricetes</taxon>
        <taxon>Vandenendeviridae</taxon>
        <taxon>Skurskavirinae</taxon>
        <taxon>Baldwinvirus</taxon>
        <taxon>Baldwinvirus EM</taxon>
    </lineage>
</organism>
<evidence type="ECO:0000313" key="1">
    <source>
        <dbReference type="EMBL" id="UPW35900.1"/>
    </source>
</evidence>
<dbReference type="Proteomes" id="UP000831536">
    <property type="component" value="Segment"/>
</dbReference>
<gene>
    <name evidence="1" type="ORF">EM_115</name>
</gene>
<proteinExistence type="predicted"/>
<accession>A0AAE9KTY6</accession>
<sequence>MSYVAGNGHTYSFSYTQMRDTYNRLRDLNDEEFKAALPEVLHFACFACWVKEVPTSVVLGDWGLIHLIAHQLHGEPGEDDGPEGFEELRRQFDNLLKFE</sequence>